<dbReference type="Pfam" id="PF24626">
    <property type="entry name" value="SH3_Tf2-1"/>
    <property type="match status" value="1"/>
</dbReference>
<proteinExistence type="predicted"/>
<dbReference type="PANTHER" id="PTHR45835:SF104">
    <property type="entry name" value="PROTEIN NYNRIN-LIKE"/>
    <property type="match status" value="1"/>
</dbReference>
<dbReference type="InterPro" id="IPR016197">
    <property type="entry name" value="Chromo-like_dom_sf"/>
</dbReference>
<dbReference type="Proteomes" id="UP001652660">
    <property type="component" value="Chromosome 11c"/>
</dbReference>
<dbReference type="SUPFAM" id="SSF54160">
    <property type="entry name" value="Chromo domain-like"/>
    <property type="match status" value="1"/>
</dbReference>
<evidence type="ECO:0000313" key="2">
    <source>
        <dbReference type="Proteomes" id="UP001652660"/>
    </source>
</evidence>
<dbReference type="Gene3D" id="3.30.420.10">
    <property type="entry name" value="Ribonuclease H-like superfamily/Ribonuclease H"/>
    <property type="match status" value="1"/>
</dbReference>
<keyword evidence="2" id="KW-1185">Reference proteome</keyword>
<protein>
    <recommendedName>
        <fullName evidence="1">Tf2-1-like SH3-like domain-containing protein</fullName>
    </recommendedName>
</protein>
<sequence length="200" mass="23258">MIGKFPKLWSKWLAKAEWWYNSSYHSSLQLTPFEVLYGYKPVSLPLGHYLGTIVPAAAQLLQERIRISSSIRDHLAKAQQRMKFFANQHRTEQSFEVEAKVRPVAYRLKLTVEARIHPVFHVSLLKKKIGPAQQVSKTLSEFDNTDQYPIQPEAVLQRRVILRNGQLVIQLLIKWCQLGAEEASWEDKDFIISQFPHFQS</sequence>
<organism evidence="2 3">
    <name type="scientific">Coffea arabica</name>
    <name type="common">Arabian coffee</name>
    <dbReference type="NCBI Taxonomy" id="13443"/>
    <lineage>
        <taxon>Eukaryota</taxon>
        <taxon>Viridiplantae</taxon>
        <taxon>Streptophyta</taxon>
        <taxon>Embryophyta</taxon>
        <taxon>Tracheophyta</taxon>
        <taxon>Spermatophyta</taxon>
        <taxon>Magnoliopsida</taxon>
        <taxon>eudicotyledons</taxon>
        <taxon>Gunneridae</taxon>
        <taxon>Pentapetalae</taxon>
        <taxon>asterids</taxon>
        <taxon>lamiids</taxon>
        <taxon>Gentianales</taxon>
        <taxon>Rubiaceae</taxon>
        <taxon>Ixoroideae</taxon>
        <taxon>Gardenieae complex</taxon>
        <taxon>Bertiereae - Coffeeae clade</taxon>
        <taxon>Coffeeae</taxon>
        <taxon>Coffea</taxon>
    </lineage>
</organism>
<dbReference type="RefSeq" id="XP_071926254.1">
    <property type="nucleotide sequence ID" value="XM_072070153.1"/>
</dbReference>
<dbReference type="InterPro" id="IPR056924">
    <property type="entry name" value="SH3_Tf2-1"/>
</dbReference>
<dbReference type="PANTHER" id="PTHR45835">
    <property type="entry name" value="YALI0A06105P"/>
    <property type="match status" value="1"/>
</dbReference>
<gene>
    <name evidence="3" type="primary">LOC140016587</name>
</gene>
<dbReference type="InterPro" id="IPR036397">
    <property type="entry name" value="RNaseH_sf"/>
</dbReference>
<dbReference type="Gene3D" id="2.40.50.40">
    <property type="match status" value="1"/>
</dbReference>
<dbReference type="SUPFAM" id="SSF53098">
    <property type="entry name" value="Ribonuclease H-like"/>
    <property type="match status" value="1"/>
</dbReference>
<reference evidence="3" key="1">
    <citation type="submission" date="2025-08" db="UniProtKB">
        <authorList>
            <consortium name="RefSeq"/>
        </authorList>
    </citation>
    <scope>IDENTIFICATION</scope>
    <source>
        <tissue evidence="3">Leaves</tissue>
    </source>
</reference>
<feature type="domain" description="Tf2-1-like SH3-like" evidence="1">
    <location>
        <begin position="90"/>
        <end position="128"/>
    </location>
</feature>
<evidence type="ECO:0000259" key="1">
    <source>
        <dbReference type="Pfam" id="PF24626"/>
    </source>
</evidence>
<dbReference type="InterPro" id="IPR012337">
    <property type="entry name" value="RNaseH-like_sf"/>
</dbReference>
<evidence type="ECO:0000313" key="3">
    <source>
        <dbReference type="RefSeq" id="XP_071926254.1"/>
    </source>
</evidence>
<name>A0ABM4W395_COFAR</name>
<accession>A0ABM4W395</accession>
<dbReference type="GeneID" id="140016587"/>